<comment type="caution">
    <text evidence="2">The sequence shown here is derived from an EMBL/GenBank/DDBJ whole genome shotgun (WGS) entry which is preliminary data.</text>
</comment>
<name>A0ABR8ZGU9_9FLAO</name>
<organism evidence="2 3">
    <name type="scientific">Chryseobacterium caseinilyticum</name>
    <dbReference type="NCBI Taxonomy" id="2771428"/>
    <lineage>
        <taxon>Bacteria</taxon>
        <taxon>Pseudomonadati</taxon>
        <taxon>Bacteroidota</taxon>
        <taxon>Flavobacteriia</taxon>
        <taxon>Flavobacteriales</taxon>
        <taxon>Weeksellaceae</taxon>
        <taxon>Chryseobacterium group</taxon>
        <taxon>Chryseobacterium</taxon>
    </lineage>
</organism>
<evidence type="ECO:0000256" key="1">
    <source>
        <dbReference type="SAM" id="Coils"/>
    </source>
</evidence>
<gene>
    <name evidence="2" type="ORF">IC610_18930</name>
</gene>
<evidence type="ECO:0000313" key="2">
    <source>
        <dbReference type="EMBL" id="MBD8084487.1"/>
    </source>
</evidence>
<dbReference type="Proteomes" id="UP000637299">
    <property type="component" value="Unassembled WGS sequence"/>
</dbReference>
<feature type="coiled-coil region" evidence="1">
    <location>
        <begin position="6"/>
        <end position="77"/>
    </location>
</feature>
<keyword evidence="1" id="KW-0175">Coiled coil</keyword>
<accession>A0ABR8ZGU9</accession>
<keyword evidence="3" id="KW-1185">Reference proteome</keyword>
<protein>
    <submittedName>
        <fullName evidence="2">Uncharacterized protein</fullName>
    </submittedName>
</protein>
<reference evidence="2 3" key="1">
    <citation type="submission" date="2020-09" db="EMBL/GenBank/DDBJ databases">
        <title>Genome seq and assembly of Chryseobacterium sp.</title>
        <authorList>
            <person name="Chhetri G."/>
        </authorList>
    </citation>
    <scope>NUCLEOTIDE SEQUENCE [LARGE SCALE GENOMIC DNA]</scope>
    <source>
        <strain evidence="2 3">GCR10</strain>
    </source>
</reference>
<sequence>MNLENVQELRNSIQELRNNNSLEAVKAIVENMGGNPIHATVSIEVALREINNAETKQEEVLVKFDDLLNQIENLLRQAP</sequence>
<proteinExistence type="predicted"/>
<dbReference type="RefSeq" id="WP_191738280.1">
    <property type="nucleotide sequence ID" value="NZ_JACYFS010000010.1"/>
</dbReference>
<dbReference type="EMBL" id="JACYFS010000010">
    <property type="protein sequence ID" value="MBD8084487.1"/>
    <property type="molecule type" value="Genomic_DNA"/>
</dbReference>
<evidence type="ECO:0000313" key="3">
    <source>
        <dbReference type="Proteomes" id="UP000637299"/>
    </source>
</evidence>